<dbReference type="GO" id="GO:0000049">
    <property type="term" value="F:tRNA binding"/>
    <property type="evidence" value="ECO:0007669"/>
    <property type="project" value="UniProtKB-UniRule"/>
</dbReference>
<keyword evidence="4" id="KW-0694">RNA-binding</keyword>
<dbReference type="FunFam" id="3.50.80.10:FF:000001">
    <property type="entry name" value="D-aminoacyl-tRNA deacylase"/>
    <property type="match status" value="1"/>
</dbReference>
<dbReference type="PANTHER" id="PTHR10472">
    <property type="entry name" value="D-TYROSYL-TRNA TYR DEACYLASE"/>
    <property type="match status" value="1"/>
</dbReference>
<dbReference type="AlphaFoldDB" id="A0A4P9CCH8"/>
<gene>
    <name evidence="4" type="primary">dtd</name>
    <name evidence="5" type="ORF">CPZ25_019125</name>
</gene>
<accession>A0A4P9CCH8</accession>
<dbReference type="GO" id="GO:0106026">
    <property type="term" value="F:Gly-tRNA(Ala) deacylase activity"/>
    <property type="evidence" value="ECO:0007669"/>
    <property type="project" value="UniProtKB-UniRule"/>
</dbReference>
<dbReference type="KEGG" id="emt:CPZ25_019125"/>
<dbReference type="EMBL" id="CP029487">
    <property type="protein sequence ID" value="QCT73337.1"/>
    <property type="molecule type" value="Genomic_DNA"/>
</dbReference>
<comment type="catalytic activity">
    <reaction evidence="4">
        <text>glycyl-tRNA(Ala) + H2O = tRNA(Ala) + glycine + H(+)</text>
        <dbReference type="Rhea" id="RHEA:53744"/>
        <dbReference type="Rhea" id="RHEA-COMP:9657"/>
        <dbReference type="Rhea" id="RHEA-COMP:13640"/>
        <dbReference type="ChEBI" id="CHEBI:15377"/>
        <dbReference type="ChEBI" id="CHEBI:15378"/>
        <dbReference type="ChEBI" id="CHEBI:57305"/>
        <dbReference type="ChEBI" id="CHEBI:78442"/>
        <dbReference type="ChEBI" id="CHEBI:78522"/>
    </reaction>
</comment>
<dbReference type="HAMAP" id="MF_00518">
    <property type="entry name" value="Deacylase_Dtd"/>
    <property type="match status" value="1"/>
</dbReference>
<dbReference type="InterPro" id="IPR023509">
    <property type="entry name" value="DTD-like_sf"/>
</dbReference>
<keyword evidence="3 4" id="KW-0378">Hydrolase</keyword>
<comment type="domain">
    <text evidence="4">A Gly-cisPro motif from one monomer fits into the active site of the other monomer to allow specific chiral rejection of L-amino acids.</text>
</comment>
<dbReference type="GO" id="GO:0043908">
    <property type="term" value="F:Ser(Gly)-tRNA(Ala) hydrolase activity"/>
    <property type="evidence" value="ECO:0007669"/>
    <property type="project" value="UniProtKB-UniRule"/>
</dbReference>
<reference evidence="5 6" key="1">
    <citation type="submission" date="2018-05" db="EMBL/GenBank/DDBJ databases">
        <title>Genome comparison of Eubacterium sp.</title>
        <authorList>
            <person name="Feng Y."/>
            <person name="Sanchez-Andrea I."/>
            <person name="Stams A.J.M."/>
            <person name="De Vos W.M."/>
        </authorList>
    </citation>
    <scope>NUCLEOTIDE SEQUENCE [LARGE SCALE GENOMIC DNA]</scope>
    <source>
        <strain evidence="5 6">YI</strain>
    </source>
</reference>
<dbReference type="EC" id="3.1.1.-" evidence="4"/>
<keyword evidence="2 4" id="KW-0820">tRNA-binding</keyword>
<dbReference type="GO" id="GO:0019478">
    <property type="term" value="P:D-amino acid catabolic process"/>
    <property type="evidence" value="ECO:0007669"/>
    <property type="project" value="UniProtKB-UniRule"/>
</dbReference>
<proteinExistence type="inferred from homology"/>
<comment type="catalytic activity">
    <reaction evidence="4">
        <text>a D-aminoacyl-tRNA + H2O = a tRNA + a D-alpha-amino acid + H(+)</text>
        <dbReference type="Rhea" id="RHEA:13953"/>
        <dbReference type="Rhea" id="RHEA-COMP:10123"/>
        <dbReference type="Rhea" id="RHEA-COMP:10124"/>
        <dbReference type="ChEBI" id="CHEBI:15377"/>
        <dbReference type="ChEBI" id="CHEBI:15378"/>
        <dbReference type="ChEBI" id="CHEBI:59871"/>
        <dbReference type="ChEBI" id="CHEBI:78442"/>
        <dbReference type="ChEBI" id="CHEBI:79333"/>
        <dbReference type="EC" id="3.1.1.96"/>
    </reaction>
</comment>
<evidence type="ECO:0000256" key="4">
    <source>
        <dbReference type="HAMAP-Rule" id="MF_00518"/>
    </source>
</evidence>
<dbReference type="GO" id="GO:0051500">
    <property type="term" value="F:D-tyrosyl-tRNA(Tyr) deacylase activity"/>
    <property type="evidence" value="ECO:0007669"/>
    <property type="project" value="TreeGrafter"/>
</dbReference>
<feature type="short sequence motif" description="Gly-cisPro motif, important for rejection of L-amino acids" evidence="4">
    <location>
        <begin position="138"/>
        <end position="139"/>
    </location>
</feature>
<dbReference type="Proteomes" id="UP000218387">
    <property type="component" value="Chromosome"/>
</dbReference>
<protein>
    <recommendedName>
        <fullName evidence="4">D-aminoacyl-tRNA deacylase</fullName>
        <shortName evidence="4">DTD</shortName>
        <ecNumber evidence="4">3.1.1.96</ecNumber>
    </recommendedName>
    <alternativeName>
        <fullName evidence="4">Gly-tRNA(Ala) deacylase</fullName>
        <ecNumber evidence="4">3.1.1.-</ecNumber>
    </alternativeName>
</protein>
<name>A0A4P9CCH8_EUBML</name>
<dbReference type="EC" id="3.1.1.96" evidence="4"/>
<comment type="function">
    <text evidence="4">An aminoacyl-tRNA editing enzyme that deacylates mischarged D-aminoacyl-tRNAs. Also deacylates mischarged glycyl-tRNA(Ala), protecting cells against glycine mischarging by AlaRS. Acts via tRNA-based rather than protein-based catalysis; rejects L-amino acids rather than detecting D-amino acids in the active site. By recycling D-aminoacyl-tRNA to D-amino acids and free tRNA molecules, this enzyme counteracts the toxicity associated with the formation of D-aminoacyl-tRNA entities in vivo and helps enforce protein L-homochirality.</text>
</comment>
<dbReference type="InterPro" id="IPR003732">
    <property type="entry name" value="Daa-tRNA_deacyls_DTD"/>
</dbReference>
<dbReference type="GO" id="GO:0005737">
    <property type="term" value="C:cytoplasm"/>
    <property type="evidence" value="ECO:0007669"/>
    <property type="project" value="UniProtKB-SubCell"/>
</dbReference>
<keyword evidence="6" id="KW-1185">Reference proteome</keyword>
<keyword evidence="4" id="KW-0963">Cytoplasm</keyword>
<evidence type="ECO:0000256" key="1">
    <source>
        <dbReference type="ARBA" id="ARBA00009673"/>
    </source>
</evidence>
<evidence type="ECO:0000256" key="2">
    <source>
        <dbReference type="ARBA" id="ARBA00022555"/>
    </source>
</evidence>
<dbReference type="NCBIfam" id="TIGR00256">
    <property type="entry name" value="D-aminoacyl-tRNA deacylase"/>
    <property type="match status" value="1"/>
</dbReference>
<sequence length="150" mass="16761">MRAVIQRVKASEVKVGDQVIGSIGRGFNLLLGIKEDDTEKDMDYIIQKTVNLRVFEDDEGKMNLSLMDVGGELLVVSQFTLYGDCRKGRRPSFSKSGPVDAAKAKYELFLEKLRKEPVAKIETGEFQAEMEVSIVNDGPVTLLLDSEKQF</sequence>
<evidence type="ECO:0000256" key="3">
    <source>
        <dbReference type="ARBA" id="ARBA00022801"/>
    </source>
</evidence>
<dbReference type="Pfam" id="PF02580">
    <property type="entry name" value="Tyr_Deacylase"/>
    <property type="match status" value="1"/>
</dbReference>
<dbReference type="SUPFAM" id="SSF69500">
    <property type="entry name" value="DTD-like"/>
    <property type="match status" value="1"/>
</dbReference>
<dbReference type="PANTHER" id="PTHR10472:SF5">
    <property type="entry name" value="D-AMINOACYL-TRNA DEACYLASE 1"/>
    <property type="match status" value="1"/>
</dbReference>
<comment type="subunit">
    <text evidence="4">Homodimer.</text>
</comment>
<comment type="similarity">
    <text evidence="1 4">Belongs to the DTD family.</text>
</comment>
<dbReference type="CDD" id="cd00563">
    <property type="entry name" value="Dtyr_deacylase"/>
    <property type="match status" value="1"/>
</dbReference>
<dbReference type="RefSeq" id="WP_074616688.1">
    <property type="nucleotide sequence ID" value="NZ_CABJDW020000002.1"/>
</dbReference>
<dbReference type="Gene3D" id="3.50.80.10">
    <property type="entry name" value="D-tyrosyl-tRNA(Tyr) deacylase"/>
    <property type="match status" value="1"/>
</dbReference>
<organism evidence="5 6">
    <name type="scientific">Eubacterium maltosivorans</name>
    <dbReference type="NCBI Taxonomy" id="2041044"/>
    <lineage>
        <taxon>Bacteria</taxon>
        <taxon>Bacillati</taxon>
        <taxon>Bacillota</taxon>
        <taxon>Clostridia</taxon>
        <taxon>Eubacteriales</taxon>
        <taxon>Eubacteriaceae</taxon>
        <taxon>Eubacterium</taxon>
    </lineage>
</organism>
<evidence type="ECO:0000313" key="6">
    <source>
        <dbReference type="Proteomes" id="UP000218387"/>
    </source>
</evidence>
<comment type="subcellular location">
    <subcellularLocation>
        <location evidence="4">Cytoplasm</location>
    </subcellularLocation>
</comment>
<evidence type="ECO:0000313" key="5">
    <source>
        <dbReference type="EMBL" id="QCT73337.1"/>
    </source>
</evidence>